<evidence type="ECO:0000259" key="2">
    <source>
        <dbReference type="SMART" id="SM00829"/>
    </source>
</evidence>
<gene>
    <name evidence="3" type="ORF">ADL15_35245</name>
</gene>
<dbReference type="SMART" id="SM00829">
    <property type="entry name" value="PKS_ER"/>
    <property type="match status" value="1"/>
</dbReference>
<dbReference type="PANTHER" id="PTHR44154:SF1">
    <property type="entry name" value="QUINONE OXIDOREDUCTASE"/>
    <property type="match status" value="1"/>
</dbReference>
<protein>
    <submittedName>
        <fullName evidence="3">NADPH:quinone reductase</fullName>
    </submittedName>
</protein>
<dbReference type="InterPro" id="IPR013154">
    <property type="entry name" value="ADH-like_N"/>
</dbReference>
<sequence length="334" mass="34450">MRAIVFSRDSSELRLAERDVPEPGDGQIRVRVMRSGVNPTDWKRRSAGDPGFPEATPNMDGAGLVDAVGPGVLSHRVGDRVWVMLAAHGSAFGTAADYTIIAAGHAFPLPDTISYDLGAALGVPAVTAHRALTVAEGGPDRLHPGALLGRTVLVAGGAGAVGHAAIQLARWAGATVVTTVSSPEKAALATAAGAHHVVDYRHTEAAKEIRAVAPDGVNLVVEVSPGPNAPLNQAVIANHATIAIYANNGGDTAAFDIRPLMMLNTRIQFLILYSVGERALQAAAEDIGAALRDGALPIGEAHGLPVHHFPLDQTAEAHNAVEHNAVGKVLIAVA</sequence>
<dbReference type="CDD" id="cd08253">
    <property type="entry name" value="zeta_crystallin"/>
    <property type="match status" value="1"/>
</dbReference>
<accession>A0A101JIS5</accession>
<dbReference type="Gene3D" id="3.40.50.720">
    <property type="entry name" value="NAD(P)-binding Rossmann-like Domain"/>
    <property type="match status" value="1"/>
</dbReference>
<dbReference type="PANTHER" id="PTHR44154">
    <property type="entry name" value="QUINONE OXIDOREDUCTASE"/>
    <property type="match status" value="1"/>
</dbReference>
<dbReference type="AlphaFoldDB" id="A0A101JIS5"/>
<dbReference type="Pfam" id="PF08240">
    <property type="entry name" value="ADH_N"/>
    <property type="match status" value="1"/>
</dbReference>
<dbReference type="SUPFAM" id="SSF50129">
    <property type="entry name" value="GroES-like"/>
    <property type="match status" value="1"/>
</dbReference>
<dbReference type="Proteomes" id="UP000053244">
    <property type="component" value="Unassembled WGS sequence"/>
</dbReference>
<dbReference type="InterPro" id="IPR013149">
    <property type="entry name" value="ADH-like_C"/>
</dbReference>
<dbReference type="InterPro" id="IPR036291">
    <property type="entry name" value="NAD(P)-bd_dom_sf"/>
</dbReference>
<dbReference type="OrthoDB" id="7355832at2"/>
<reference evidence="3 4" key="1">
    <citation type="submission" date="2015-10" db="EMBL/GenBank/DDBJ databases">
        <authorList>
            <person name="Gilbert D.G."/>
        </authorList>
    </citation>
    <scope>NUCLEOTIDE SEQUENCE [LARGE SCALE GENOMIC DNA]</scope>
    <source>
        <strain evidence="3 4">NRRL B-16712</strain>
    </source>
</reference>
<feature type="domain" description="Enoyl reductase (ER)" evidence="2">
    <location>
        <begin position="8"/>
        <end position="331"/>
    </location>
</feature>
<comment type="caution">
    <text evidence="3">The sequence shown here is derived from an EMBL/GenBank/DDBJ whole genome shotgun (WGS) entry which is preliminary data.</text>
</comment>
<evidence type="ECO:0000313" key="4">
    <source>
        <dbReference type="Proteomes" id="UP000053244"/>
    </source>
</evidence>
<dbReference type="InterPro" id="IPR051603">
    <property type="entry name" value="Zinc-ADH_QOR/CCCR"/>
</dbReference>
<dbReference type="InterPro" id="IPR011032">
    <property type="entry name" value="GroES-like_sf"/>
</dbReference>
<dbReference type="InterPro" id="IPR020843">
    <property type="entry name" value="ER"/>
</dbReference>
<name>A0A101JIS5_9ACTN</name>
<dbReference type="GO" id="GO:0016491">
    <property type="term" value="F:oxidoreductase activity"/>
    <property type="evidence" value="ECO:0007669"/>
    <property type="project" value="InterPro"/>
</dbReference>
<keyword evidence="4" id="KW-1185">Reference proteome</keyword>
<organism evidence="3 4">
    <name type="scientific">Actinoplanes awajinensis subsp. mycoplanecinus</name>
    <dbReference type="NCBI Taxonomy" id="135947"/>
    <lineage>
        <taxon>Bacteria</taxon>
        <taxon>Bacillati</taxon>
        <taxon>Actinomycetota</taxon>
        <taxon>Actinomycetes</taxon>
        <taxon>Micromonosporales</taxon>
        <taxon>Micromonosporaceae</taxon>
        <taxon>Actinoplanes</taxon>
    </lineage>
</organism>
<keyword evidence="1" id="KW-0521">NADP</keyword>
<evidence type="ECO:0000313" key="3">
    <source>
        <dbReference type="EMBL" id="KUL27553.1"/>
    </source>
</evidence>
<dbReference type="Gene3D" id="3.90.180.10">
    <property type="entry name" value="Medium-chain alcohol dehydrogenases, catalytic domain"/>
    <property type="match status" value="1"/>
</dbReference>
<dbReference type="RefSeq" id="WP_067700370.1">
    <property type="nucleotide sequence ID" value="NZ_LLZH01000298.1"/>
</dbReference>
<dbReference type="SUPFAM" id="SSF51735">
    <property type="entry name" value="NAD(P)-binding Rossmann-fold domains"/>
    <property type="match status" value="1"/>
</dbReference>
<dbReference type="Pfam" id="PF00107">
    <property type="entry name" value="ADH_zinc_N"/>
    <property type="match status" value="1"/>
</dbReference>
<evidence type="ECO:0000256" key="1">
    <source>
        <dbReference type="ARBA" id="ARBA00022857"/>
    </source>
</evidence>
<dbReference type="EMBL" id="LLZH01000298">
    <property type="protein sequence ID" value="KUL27553.1"/>
    <property type="molecule type" value="Genomic_DNA"/>
</dbReference>
<proteinExistence type="predicted"/>